<name>G0J5J1_CYCMS</name>
<keyword evidence="3" id="KW-1185">Reference proteome</keyword>
<dbReference type="PANTHER" id="PTHR12558:SF13">
    <property type="entry name" value="CELL DIVISION CYCLE PROTEIN 27 HOMOLOG"/>
    <property type="match status" value="1"/>
</dbReference>
<sequence length="292" mass="33145">MEKEKAVALNNEGARHFFNQSFVKAEECYLKAYAIDPDNISLLNNMGLFYQQQKSISKAINYFEKAIAITVKPHFLVNLGNALSMDGNYELAWKKYLEASERFPEHENAKVSMAKLATHIGKLDQAVHLYQSILESNPSEKHKVQLVKVYMKMKAWEKAIQLLNTLDFDGGEGELWFLVGQCELQLKNFGLALKYFKSALAEEPDNTSFRHYLAITYLGMGNVEDGLDQLKKNERLAPENPAILTDIGIVYLSKGDVETASNYLKKALNIAPDFKKALYYKSQINSAQQKQN</sequence>
<feature type="repeat" description="TPR" evidence="1">
    <location>
        <begin position="173"/>
        <end position="206"/>
    </location>
</feature>
<gene>
    <name evidence="2" type="ordered locus">Cycma_4755</name>
</gene>
<evidence type="ECO:0000313" key="2">
    <source>
        <dbReference type="EMBL" id="AEL28440.1"/>
    </source>
</evidence>
<feature type="repeat" description="TPR" evidence="1">
    <location>
        <begin position="107"/>
        <end position="140"/>
    </location>
</feature>
<dbReference type="KEGG" id="cmr:Cycma_4755"/>
<dbReference type="SUPFAM" id="SSF48452">
    <property type="entry name" value="TPR-like"/>
    <property type="match status" value="1"/>
</dbReference>
<accession>G0J5J1</accession>
<dbReference type="EMBL" id="CP002955">
    <property type="protein sequence ID" value="AEL28440.1"/>
    <property type="molecule type" value="Genomic_DNA"/>
</dbReference>
<dbReference type="InterPro" id="IPR011990">
    <property type="entry name" value="TPR-like_helical_dom_sf"/>
</dbReference>
<proteinExistence type="predicted"/>
<dbReference type="PANTHER" id="PTHR12558">
    <property type="entry name" value="CELL DIVISION CYCLE 16,23,27"/>
    <property type="match status" value="1"/>
</dbReference>
<feature type="repeat" description="TPR" evidence="1">
    <location>
        <begin position="6"/>
        <end position="39"/>
    </location>
</feature>
<dbReference type="HOGENOM" id="CLU_952241_0_0_10"/>
<keyword evidence="1" id="KW-0802">TPR repeat</keyword>
<evidence type="ECO:0000313" key="3">
    <source>
        <dbReference type="Proteomes" id="UP000001635"/>
    </source>
</evidence>
<dbReference type="STRING" id="880070.Cycma_4755"/>
<dbReference type="Gene3D" id="1.25.40.10">
    <property type="entry name" value="Tetratricopeptide repeat domain"/>
    <property type="match status" value="3"/>
</dbReference>
<evidence type="ECO:0000256" key="1">
    <source>
        <dbReference type="PROSITE-ProRule" id="PRU00339"/>
    </source>
</evidence>
<dbReference type="AlphaFoldDB" id="G0J5J1"/>
<dbReference type="RefSeq" id="WP_014022720.1">
    <property type="nucleotide sequence ID" value="NC_015914.1"/>
</dbReference>
<protein>
    <submittedName>
        <fullName evidence="2">Tetratricopeptide TPR_1 repeat-containing protein</fullName>
    </submittedName>
</protein>
<dbReference type="SMART" id="SM00028">
    <property type="entry name" value="TPR"/>
    <property type="match status" value="7"/>
</dbReference>
<feature type="repeat" description="TPR" evidence="1">
    <location>
        <begin position="241"/>
        <end position="274"/>
    </location>
</feature>
<dbReference type="Pfam" id="PF14559">
    <property type="entry name" value="TPR_19"/>
    <property type="match status" value="1"/>
</dbReference>
<organism evidence="2 3">
    <name type="scientific">Cyclobacterium marinum (strain ATCC 25205 / DSM 745 / LMG 13164 / NCIMB 1802)</name>
    <name type="common">Flectobacillus marinus</name>
    <dbReference type="NCBI Taxonomy" id="880070"/>
    <lineage>
        <taxon>Bacteria</taxon>
        <taxon>Pseudomonadati</taxon>
        <taxon>Bacteroidota</taxon>
        <taxon>Cytophagia</taxon>
        <taxon>Cytophagales</taxon>
        <taxon>Cyclobacteriaceae</taxon>
        <taxon>Cyclobacterium</taxon>
    </lineage>
</organism>
<dbReference type="Proteomes" id="UP000001635">
    <property type="component" value="Chromosome"/>
</dbReference>
<dbReference type="PROSITE" id="PS50005">
    <property type="entry name" value="TPR"/>
    <property type="match status" value="5"/>
</dbReference>
<dbReference type="eggNOG" id="COG0457">
    <property type="taxonomic scope" value="Bacteria"/>
</dbReference>
<reference evidence="3" key="1">
    <citation type="submission" date="2011-07" db="EMBL/GenBank/DDBJ databases">
        <title>The complete genome of Cyclobacterium marinum DSM 745.</title>
        <authorList>
            <person name="Lucas S."/>
            <person name="Han J."/>
            <person name="Lapidus A."/>
            <person name="Bruce D."/>
            <person name="Goodwin L."/>
            <person name="Pitluck S."/>
            <person name="Peters L."/>
            <person name="Kyrpides N."/>
            <person name="Mavromatis K."/>
            <person name="Ivanova N."/>
            <person name="Ovchinnikova G."/>
            <person name="Chertkov O."/>
            <person name="Detter J.C."/>
            <person name="Tapia R."/>
            <person name="Han C."/>
            <person name="Land M."/>
            <person name="Hauser L."/>
            <person name="Markowitz V."/>
            <person name="Cheng J.-F."/>
            <person name="Hugenholtz P."/>
            <person name="Woyke T."/>
            <person name="Wu D."/>
            <person name="Tindall B."/>
            <person name="Schuetze A."/>
            <person name="Brambilla E."/>
            <person name="Klenk H.-P."/>
            <person name="Eisen J.A."/>
        </authorList>
    </citation>
    <scope>NUCLEOTIDE SEQUENCE [LARGE SCALE GENOMIC DNA]</scope>
    <source>
        <strain evidence="3">ATCC 25205 / DSM 745 / LMG 13164 / NCIMB 1802</strain>
    </source>
</reference>
<dbReference type="Pfam" id="PF13181">
    <property type="entry name" value="TPR_8"/>
    <property type="match status" value="2"/>
</dbReference>
<feature type="repeat" description="TPR" evidence="1">
    <location>
        <begin position="40"/>
        <end position="73"/>
    </location>
</feature>
<dbReference type="InterPro" id="IPR019734">
    <property type="entry name" value="TPR_rpt"/>
</dbReference>